<evidence type="ECO:0008006" key="3">
    <source>
        <dbReference type="Google" id="ProtNLM"/>
    </source>
</evidence>
<gene>
    <name evidence="1" type="ORF">CHH61_25435</name>
</gene>
<dbReference type="Proteomes" id="UP000216133">
    <property type="component" value="Unassembled WGS sequence"/>
</dbReference>
<evidence type="ECO:0000313" key="2">
    <source>
        <dbReference type="Proteomes" id="UP000216133"/>
    </source>
</evidence>
<evidence type="ECO:0000313" key="1">
    <source>
        <dbReference type="EMBL" id="PAF11781.1"/>
    </source>
</evidence>
<dbReference type="EMBL" id="NPBS01000766">
    <property type="protein sequence ID" value="PAF11781.1"/>
    <property type="molecule type" value="Genomic_DNA"/>
</dbReference>
<reference evidence="1 2" key="1">
    <citation type="submission" date="2017-07" db="EMBL/GenBank/DDBJ databases">
        <title>Isolation and whole genome analysis of endospore-forming bacteria from heroin.</title>
        <authorList>
            <person name="Kalinowski J."/>
            <person name="Ahrens B."/>
            <person name="Al-Dilaimi A."/>
            <person name="Winkler A."/>
            <person name="Wibberg D."/>
            <person name="Schleenbecker U."/>
            <person name="Ruckert C."/>
            <person name="Wolfel R."/>
            <person name="Grass G."/>
        </authorList>
    </citation>
    <scope>NUCLEOTIDE SEQUENCE [LARGE SCALE GENOMIC DNA]</scope>
    <source>
        <strain evidence="1 2">7523-2</strain>
    </source>
</reference>
<name>A0A268QX29_SHOCL</name>
<protein>
    <recommendedName>
        <fullName evidence="3">Flagellin</fullName>
    </recommendedName>
</protein>
<organism evidence="1 2">
    <name type="scientific">Shouchella clausii</name>
    <name type="common">Alkalihalobacillus clausii</name>
    <dbReference type="NCBI Taxonomy" id="79880"/>
    <lineage>
        <taxon>Bacteria</taxon>
        <taxon>Bacillati</taxon>
        <taxon>Bacillota</taxon>
        <taxon>Bacilli</taxon>
        <taxon>Bacillales</taxon>
        <taxon>Bacillaceae</taxon>
        <taxon>Shouchella</taxon>
    </lineage>
</organism>
<feature type="non-terminal residue" evidence="1">
    <location>
        <position position="1"/>
    </location>
</feature>
<dbReference type="AlphaFoldDB" id="A0A268QX29"/>
<feature type="non-terminal residue" evidence="1">
    <location>
        <position position="74"/>
    </location>
</feature>
<sequence>SAVEATKTLTSTDGKFRYAGMDFNFNSDIQNDNAEFSIVNNSLSFQIGPNTNQSVNIDVPQLNTVELGIESIDV</sequence>
<accession>A0A268QX29</accession>
<proteinExistence type="predicted"/>
<comment type="caution">
    <text evidence="1">The sequence shown here is derived from an EMBL/GenBank/DDBJ whole genome shotgun (WGS) entry which is preliminary data.</text>
</comment>